<evidence type="ECO:0000259" key="6">
    <source>
        <dbReference type="PROSITE" id="PS50022"/>
    </source>
</evidence>
<gene>
    <name evidence="7" type="ORF">GCM10025789_25310</name>
</gene>
<dbReference type="Pfam" id="PF05345">
    <property type="entry name" value="He_PIG"/>
    <property type="match status" value="1"/>
</dbReference>
<organism evidence="7 8">
    <name type="scientific">Tessaracoccus lubricantis</name>
    <dbReference type="NCBI Taxonomy" id="545543"/>
    <lineage>
        <taxon>Bacteria</taxon>
        <taxon>Bacillati</taxon>
        <taxon>Actinomycetota</taxon>
        <taxon>Actinomycetes</taxon>
        <taxon>Propionibacteriales</taxon>
        <taxon>Propionibacteriaceae</taxon>
        <taxon>Tessaracoccus</taxon>
    </lineage>
</organism>
<dbReference type="EMBL" id="BAABLV010000036">
    <property type="protein sequence ID" value="GAA4905022.1"/>
    <property type="molecule type" value="Genomic_DNA"/>
</dbReference>
<protein>
    <recommendedName>
        <fullName evidence="6">F5/8 type C domain-containing protein</fullName>
    </recommendedName>
</protein>
<proteinExistence type="inferred from homology"/>
<keyword evidence="3" id="KW-0326">Glycosidase</keyword>
<dbReference type="InterPro" id="IPR008979">
    <property type="entry name" value="Galactose-bd-like_sf"/>
</dbReference>
<dbReference type="PANTHER" id="PTHR43678:SF1">
    <property type="entry name" value="BETA-N-ACETYLHEXOSAMINIDASE"/>
    <property type="match status" value="1"/>
</dbReference>
<dbReference type="RefSeq" id="WP_345583401.1">
    <property type="nucleotide sequence ID" value="NZ_BAABLV010000036.1"/>
</dbReference>
<feature type="signal peptide" evidence="5">
    <location>
        <begin position="1"/>
        <end position="25"/>
    </location>
</feature>
<dbReference type="InterPro" id="IPR052764">
    <property type="entry name" value="GH20_Enzymes"/>
</dbReference>
<dbReference type="InterPro" id="IPR015882">
    <property type="entry name" value="HEX_bac_N"/>
</dbReference>
<feature type="domain" description="F5/8 type C" evidence="6">
    <location>
        <begin position="506"/>
        <end position="612"/>
    </location>
</feature>
<feature type="domain" description="F5/8 type C" evidence="6">
    <location>
        <begin position="620"/>
        <end position="758"/>
    </location>
</feature>
<dbReference type="SUPFAM" id="SSF51445">
    <property type="entry name" value="(Trans)glycosidases"/>
    <property type="match status" value="1"/>
</dbReference>
<keyword evidence="2" id="KW-0378">Hydrolase</keyword>
<reference evidence="8" key="1">
    <citation type="journal article" date="2019" name="Int. J. Syst. Evol. Microbiol.">
        <title>The Global Catalogue of Microorganisms (GCM) 10K type strain sequencing project: providing services to taxonomists for standard genome sequencing and annotation.</title>
        <authorList>
            <consortium name="The Broad Institute Genomics Platform"/>
            <consortium name="The Broad Institute Genome Sequencing Center for Infectious Disease"/>
            <person name="Wu L."/>
            <person name="Ma J."/>
        </authorList>
    </citation>
    <scope>NUCLEOTIDE SEQUENCE [LARGE SCALE GENOMIC DNA]</scope>
    <source>
        <strain evidence="8">JCM 19125</strain>
    </source>
</reference>
<dbReference type="InterPro" id="IPR017853">
    <property type="entry name" value="GH"/>
</dbReference>
<evidence type="ECO:0000256" key="1">
    <source>
        <dbReference type="ARBA" id="ARBA00006285"/>
    </source>
</evidence>
<keyword evidence="5" id="KW-0732">Signal</keyword>
<evidence type="ECO:0000256" key="5">
    <source>
        <dbReference type="SAM" id="SignalP"/>
    </source>
</evidence>
<dbReference type="Pfam" id="PF02838">
    <property type="entry name" value="Glyco_hydro_20b"/>
    <property type="match status" value="1"/>
</dbReference>
<dbReference type="InterPro" id="IPR015883">
    <property type="entry name" value="Glyco_hydro_20_cat"/>
</dbReference>
<evidence type="ECO:0000256" key="2">
    <source>
        <dbReference type="ARBA" id="ARBA00022801"/>
    </source>
</evidence>
<evidence type="ECO:0000313" key="7">
    <source>
        <dbReference type="EMBL" id="GAA4905022.1"/>
    </source>
</evidence>
<dbReference type="Gene3D" id="3.30.379.10">
    <property type="entry name" value="Chitobiase/beta-hexosaminidase domain 2-like"/>
    <property type="match status" value="1"/>
</dbReference>
<name>A0ABP9FTQ9_9ACTN</name>
<dbReference type="SUPFAM" id="SSF49313">
    <property type="entry name" value="Cadherin-like"/>
    <property type="match status" value="1"/>
</dbReference>
<accession>A0ABP9FTQ9</accession>
<dbReference type="CDD" id="cd06564">
    <property type="entry name" value="GH20_DspB_LnbB-like"/>
    <property type="match status" value="1"/>
</dbReference>
<feature type="region of interest" description="Disordered" evidence="4">
    <location>
        <begin position="519"/>
        <end position="548"/>
    </location>
</feature>
<keyword evidence="8" id="KW-1185">Reference proteome</keyword>
<dbReference type="Pfam" id="PF00728">
    <property type="entry name" value="Glyco_hydro_20"/>
    <property type="match status" value="1"/>
</dbReference>
<dbReference type="InterPro" id="IPR025705">
    <property type="entry name" value="Beta_hexosaminidase_sua/sub"/>
</dbReference>
<feature type="compositionally biased region" description="Low complexity" evidence="4">
    <location>
        <begin position="864"/>
        <end position="875"/>
    </location>
</feature>
<feature type="region of interest" description="Disordered" evidence="4">
    <location>
        <begin position="852"/>
        <end position="884"/>
    </location>
</feature>
<dbReference type="InterPro" id="IPR015919">
    <property type="entry name" value="Cadherin-like_sf"/>
</dbReference>
<dbReference type="Proteomes" id="UP001501521">
    <property type="component" value="Unassembled WGS sequence"/>
</dbReference>
<dbReference type="SUPFAM" id="SSF55545">
    <property type="entry name" value="beta-N-acetylhexosaminidase-like domain"/>
    <property type="match status" value="1"/>
</dbReference>
<dbReference type="InterPro" id="IPR029018">
    <property type="entry name" value="Hex-like_dom2"/>
</dbReference>
<dbReference type="PANTHER" id="PTHR43678">
    <property type="entry name" value="PUTATIVE (AFU_ORTHOLOGUE AFUA_2G00640)-RELATED"/>
    <property type="match status" value="1"/>
</dbReference>
<comment type="caution">
    <text evidence="7">The sequence shown here is derived from an EMBL/GenBank/DDBJ whole genome shotgun (WGS) entry which is preliminary data.</text>
</comment>
<feature type="chain" id="PRO_5045552484" description="F5/8 type C domain-containing protein" evidence="5">
    <location>
        <begin position="26"/>
        <end position="1028"/>
    </location>
</feature>
<sequence>MSRPLLQILIVALFGSVAVVTPADAQPNDAPLIVPELQQWRGGEGVFTLEAGSPTLVASDGAAELATRFAADLTAYTSFPSEVTSASEEADVVLLLDPQLAVDGTGQLFAAEGYELVADADRVTITARTENGLYYGTRTLLQGLMQAAGRDEFPVGVAVDWPDYADRGFMLDVGRRYFTPEFLRDYIAMMGWYKLNSFQIHLNDNQIPRPATGWQDGYAAFRLASENPELAGLAAEDGSYDRETWRSFEEAAAQNAVTITPEIDVPAHSLAFIQWRPELGLNGGDDDMLDLSKPETRATIKMVFDEFMDWFEGPVVHFGADEYSRAEAEEYRDFFNEMAAHIRRRGKQPAAWGSMTVMHGSSEGYDRDVLIGAWNNGWYGMAAAEADGYDYVNMNDSTLYVVPFADYYHGQGLNNQRLYDVWLPNRLDATDIVPPGGPNGARFAVWNDLVEADYTELDVDGLIKDSFPVIAQKTWKAQTPSRSYAEFTAGVRDIGRGPGLTTIGAVSAPGTVELSRGAAVAASSSTSEGPASALTDGSSTTRWSSTQEDPSFTVDLAASSTIASVEIDWAQPLPTSYHVEISDDGENWRAVAVHASGALAEFEAVTGRYVRVSVQSDAGASAWAVAVNGQRPLTDGATASSSGDETASFGAENAVDGNLRTRWSASYAMPTWLQIDLGVQRAVEQVQVHWEAASAAAYTVLVSDDAVTWQEVASKTDQPGGARVDALEFDQVEARYVRINVTEKALSPYLSVYEVIIPAVEIDPQGDNLAPVVTQLPLQKVVEGTAASIRVVAQDESTPLMFAAHGLPSGLGIDPRTGIISGTTHAPGEHRVTVIVGDAADNRALMEFVISVQPRKTPSPSPSAKPSGTPTTRPTPTVPPSDEFVRTVPYTLPGAHEFNGRRWNTSCEAYSQTERCRTDIWATVVRMQGGTFVRESGWAFNNLTYLPYMTRQAWKGNPLGDMGATTNGVFTSGGRRWRTECDTAATGRGACRSYTWTTVYAATAKPEGGYAFSQQNQWVFNNIVMFKS</sequence>
<dbReference type="Gene3D" id="3.20.20.80">
    <property type="entry name" value="Glycosidases"/>
    <property type="match status" value="1"/>
</dbReference>
<dbReference type="InterPro" id="IPR013783">
    <property type="entry name" value="Ig-like_fold"/>
</dbReference>
<dbReference type="PRINTS" id="PR00738">
    <property type="entry name" value="GLHYDRLASE20"/>
</dbReference>
<evidence type="ECO:0000256" key="3">
    <source>
        <dbReference type="ARBA" id="ARBA00023295"/>
    </source>
</evidence>
<dbReference type="Pfam" id="PF00754">
    <property type="entry name" value="F5_F8_type_C"/>
    <property type="match status" value="2"/>
</dbReference>
<dbReference type="Gene3D" id="2.60.120.260">
    <property type="entry name" value="Galactose-binding domain-like"/>
    <property type="match status" value="2"/>
</dbReference>
<dbReference type="PROSITE" id="PS50022">
    <property type="entry name" value="FA58C_3"/>
    <property type="match status" value="2"/>
</dbReference>
<evidence type="ECO:0000313" key="8">
    <source>
        <dbReference type="Proteomes" id="UP001501521"/>
    </source>
</evidence>
<feature type="compositionally biased region" description="Polar residues" evidence="4">
    <location>
        <begin position="522"/>
        <end position="548"/>
    </location>
</feature>
<evidence type="ECO:0000256" key="4">
    <source>
        <dbReference type="SAM" id="MobiDB-lite"/>
    </source>
</evidence>
<dbReference type="Gene3D" id="2.60.40.10">
    <property type="entry name" value="Immunoglobulins"/>
    <property type="match status" value="1"/>
</dbReference>
<comment type="similarity">
    <text evidence="1">Belongs to the glycosyl hydrolase 20 family.</text>
</comment>
<dbReference type="SUPFAM" id="SSF49785">
    <property type="entry name" value="Galactose-binding domain-like"/>
    <property type="match status" value="2"/>
</dbReference>
<dbReference type="InterPro" id="IPR000421">
    <property type="entry name" value="FA58C"/>
</dbReference>